<dbReference type="EMBL" id="QNBE01000169">
    <property type="protein sequence ID" value="RKX68384.1"/>
    <property type="molecule type" value="Genomic_DNA"/>
</dbReference>
<name>A0A660SC55_UNCW3</name>
<protein>
    <submittedName>
        <fullName evidence="1">Uncharacterized protein</fullName>
    </submittedName>
</protein>
<organism evidence="1 2">
    <name type="scientific">candidate division WOR-3 bacterium</name>
    <dbReference type="NCBI Taxonomy" id="2052148"/>
    <lineage>
        <taxon>Bacteria</taxon>
        <taxon>Bacteria division WOR-3</taxon>
    </lineage>
</organism>
<dbReference type="AlphaFoldDB" id="A0A660SC55"/>
<comment type="caution">
    <text evidence="1">The sequence shown here is derived from an EMBL/GenBank/DDBJ whole genome shotgun (WGS) entry which is preliminary data.</text>
</comment>
<evidence type="ECO:0000313" key="2">
    <source>
        <dbReference type="Proteomes" id="UP000268469"/>
    </source>
</evidence>
<proteinExistence type="predicted"/>
<dbReference type="Proteomes" id="UP000268469">
    <property type="component" value="Unassembled WGS sequence"/>
</dbReference>
<accession>A0A660SC55</accession>
<reference evidence="1 2" key="1">
    <citation type="submission" date="2018-06" db="EMBL/GenBank/DDBJ databases">
        <title>Extensive metabolic versatility and redundancy in microbially diverse, dynamic hydrothermal sediments.</title>
        <authorList>
            <person name="Dombrowski N."/>
            <person name="Teske A."/>
            <person name="Baker B.J."/>
        </authorList>
    </citation>
    <scope>NUCLEOTIDE SEQUENCE [LARGE SCALE GENOMIC DNA]</scope>
    <source>
        <strain evidence="1">B36_G15</strain>
    </source>
</reference>
<evidence type="ECO:0000313" key="1">
    <source>
        <dbReference type="EMBL" id="RKX68384.1"/>
    </source>
</evidence>
<gene>
    <name evidence="1" type="ORF">DRP53_10860</name>
</gene>
<sequence>MIVEIFSAIVFILIILVWRDARRFPYYHKKYGSYRPGRIDFRYLCPECYGSECLRELVDPKNRVIGYHCGYCGKYFWDKDQVMRSNAIIREEVKDDFIKFMKLYRKMGEKIQVFIDGWLLIEDGEWLFEHKGGEISFLAPSDRAEYLRFLVPRWSGGIFEVARMVEIPSSPDKLTVYMKTNLWDGE</sequence>